<evidence type="ECO:0008006" key="4">
    <source>
        <dbReference type="Google" id="ProtNLM"/>
    </source>
</evidence>
<protein>
    <recommendedName>
        <fullName evidence="4">HCP-like protein</fullName>
    </recommendedName>
</protein>
<feature type="region of interest" description="Disordered" evidence="1">
    <location>
        <begin position="178"/>
        <end position="200"/>
    </location>
</feature>
<dbReference type="PANTHER" id="PTHR45011">
    <property type="entry name" value="DAP3-BINDING CELL DEATH ENHANCER 1"/>
    <property type="match status" value="1"/>
</dbReference>
<evidence type="ECO:0000313" key="2">
    <source>
        <dbReference type="EMBL" id="KAG0294777.1"/>
    </source>
</evidence>
<proteinExistence type="predicted"/>
<accession>A0ABQ7KAW7</accession>
<dbReference type="PANTHER" id="PTHR45011:SF1">
    <property type="entry name" value="DAP3-BINDING CELL DEATH ENHANCER 1"/>
    <property type="match status" value="1"/>
</dbReference>
<dbReference type="InterPro" id="IPR011990">
    <property type="entry name" value="TPR-like_helical_dom_sf"/>
</dbReference>
<dbReference type="SMART" id="SM00671">
    <property type="entry name" value="SEL1"/>
    <property type="match status" value="4"/>
</dbReference>
<dbReference type="SUPFAM" id="SSF81901">
    <property type="entry name" value="HCP-like"/>
    <property type="match status" value="1"/>
</dbReference>
<comment type="caution">
    <text evidence="2">The sequence shown here is derived from an EMBL/GenBank/DDBJ whole genome shotgun (WGS) entry which is preliminary data.</text>
</comment>
<reference evidence="2 3" key="1">
    <citation type="journal article" date="2020" name="Fungal Divers.">
        <title>Resolving the Mortierellaceae phylogeny through synthesis of multi-gene phylogenetics and phylogenomics.</title>
        <authorList>
            <person name="Vandepol N."/>
            <person name="Liber J."/>
            <person name="Desiro A."/>
            <person name="Na H."/>
            <person name="Kennedy M."/>
            <person name="Barry K."/>
            <person name="Grigoriev I.V."/>
            <person name="Miller A.N."/>
            <person name="O'Donnell K."/>
            <person name="Stajich J.E."/>
            <person name="Bonito G."/>
        </authorList>
    </citation>
    <scope>NUCLEOTIDE SEQUENCE [LARGE SCALE GENOMIC DNA]</scope>
    <source>
        <strain evidence="2 3">AD045</strain>
    </source>
</reference>
<dbReference type="InterPro" id="IPR006597">
    <property type="entry name" value="Sel1-like"/>
</dbReference>
<feature type="region of interest" description="Disordered" evidence="1">
    <location>
        <begin position="111"/>
        <end position="139"/>
    </location>
</feature>
<dbReference type="InterPro" id="IPR052748">
    <property type="entry name" value="ISR_Activator"/>
</dbReference>
<dbReference type="Pfam" id="PF08238">
    <property type="entry name" value="Sel1"/>
    <property type="match status" value="4"/>
</dbReference>
<sequence>MRAVDKHLPLSSILPAHPDDIFYVECHIDPETNKDVVLWDDIPFQYALQVRHKAKVIPFLKGKDLRNLEPLRIAYVPNIVLDVVVGGPSVNKEGSSPRNGVLRQPELTLLQDNFKRDNKNTETQDSLPTSPTSPRRNPVYGLEETAMDNYSHIDKPLAFLSARGPQAVLEDQTTTIRNPSVSSHPVIDTNPSMPGPQSTTAKNIKEMDLVETSISGYCGNKEAQVKLGDMYRDAQGVPLDHQRALDWYLQAAERGDPVAQTRIGIHCYCGRTAPKDYVKAMDWYLKAAEQGYAVAQTYVGDLYNLGEGVIQSYAQAMEWYLKAAHNKHPMALYNVGELHEYGRGLPQSYEMAVEWYRKAAEEGHQGAKNRLEELKKRGVVFN</sequence>
<keyword evidence="3" id="KW-1185">Reference proteome</keyword>
<organism evidence="2 3">
    <name type="scientific">Linnemannia gamsii</name>
    <dbReference type="NCBI Taxonomy" id="64522"/>
    <lineage>
        <taxon>Eukaryota</taxon>
        <taxon>Fungi</taxon>
        <taxon>Fungi incertae sedis</taxon>
        <taxon>Mucoromycota</taxon>
        <taxon>Mortierellomycotina</taxon>
        <taxon>Mortierellomycetes</taxon>
        <taxon>Mortierellales</taxon>
        <taxon>Mortierellaceae</taxon>
        <taxon>Linnemannia</taxon>
    </lineage>
</organism>
<dbReference type="EMBL" id="JAAAIM010000106">
    <property type="protein sequence ID" value="KAG0294777.1"/>
    <property type="molecule type" value="Genomic_DNA"/>
</dbReference>
<evidence type="ECO:0000313" key="3">
    <source>
        <dbReference type="Proteomes" id="UP001194696"/>
    </source>
</evidence>
<gene>
    <name evidence="2" type="ORF">BGZ96_000443</name>
</gene>
<dbReference type="Gene3D" id="1.25.40.10">
    <property type="entry name" value="Tetratricopeptide repeat domain"/>
    <property type="match status" value="1"/>
</dbReference>
<feature type="compositionally biased region" description="Basic and acidic residues" evidence="1">
    <location>
        <begin position="113"/>
        <end position="122"/>
    </location>
</feature>
<feature type="compositionally biased region" description="Polar residues" evidence="1">
    <location>
        <begin position="123"/>
        <end position="135"/>
    </location>
</feature>
<name>A0ABQ7KAW7_9FUNG</name>
<dbReference type="Proteomes" id="UP001194696">
    <property type="component" value="Unassembled WGS sequence"/>
</dbReference>
<evidence type="ECO:0000256" key="1">
    <source>
        <dbReference type="SAM" id="MobiDB-lite"/>
    </source>
</evidence>